<name>A0AAN6W2D1_9PEZI</name>
<dbReference type="EMBL" id="MU866425">
    <property type="protein sequence ID" value="KAK4172442.1"/>
    <property type="molecule type" value="Genomic_DNA"/>
</dbReference>
<reference evidence="1" key="2">
    <citation type="submission" date="2023-05" db="EMBL/GenBank/DDBJ databases">
        <authorList>
            <consortium name="Lawrence Berkeley National Laboratory"/>
            <person name="Steindorff A."/>
            <person name="Hensen N."/>
            <person name="Bonometti L."/>
            <person name="Westerberg I."/>
            <person name="Brannstrom I.O."/>
            <person name="Guillou S."/>
            <person name="Cros-Aarteil S."/>
            <person name="Calhoun S."/>
            <person name="Haridas S."/>
            <person name="Kuo A."/>
            <person name="Mondo S."/>
            <person name="Pangilinan J."/>
            <person name="Riley R."/>
            <person name="Labutti K."/>
            <person name="Andreopoulos B."/>
            <person name="Lipzen A."/>
            <person name="Chen C."/>
            <person name="Yanf M."/>
            <person name="Daum C."/>
            <person name="Ng V."/>
            <person name="Clum A."/>
            <person name="Ohm R."/>
            <person name="Martin F."/>
            <person name="Silar P."/>
            <person name="Natvig D."/>
            <person name="Lalanne C."/>
            <person name="Gautier V."/>
            <person name="Ament-Velasquez S.L."/>
            <person name="Kruys A."/>
            <person name="Hutchinson M.I."/>
            <person name="Powell A.J."/>
            <person name="Barry K."/>
            <person name="Miller A.N."/>
            <person name="Grigoriev I.V."/>
            <person name="Debuchy R."/>
            <person name="Gladieux P."/>
            <person name="Thoren M.H."/>
            <person name="Johannesson H."/>
        </authorList>
    </citation>
    <scope>NUCLEOTIDE SEQUENCE</scope>
    <source>
        <strain evidence="1">CBS 892.96</strain>
    </source>
</reference>
<keyword evidence="2" id="KW-1185">Reference proteome</keyword>
<accession>A0AAN6W2D1</accession>
<evidence type="ECO:0000313" key="1">
    <source>
        <dbReference type="EMBL" id="KAK4172442.1"/>
    </source>
</evidence>
<comment type="caution">
    <text evidence="1">The sequence shown here is derived from an EMBL/GenBank/DDBJ whole genome shotgun (WGS) entry which is preliminary data.</text>
</comment>
<gene>
    <name evidence="1" type="ORF">QBC36DRAFT_74805</name>
</gene>
<proteinExistence type="predicted"/>
<sequence>MHFHSKQKAKMPRILTVNFPYQEKSKWPEKTYPDPIPQEKPTSLQFPSFIPALQTACTNAVLPSYANPMQAPEQIMGCTASTPPLRPSRRPWEPTKTAPINGRFGLGLDSHEPTSMALESTTSLSSSELNLESCAGFPVRLHGLLSNTEIDYRNMHCSKQWGQGEQDGMSHTGKIDYVESHAASIPLNKKQYKPSIPFQTLLRPWPEPGLWPSIDNREPLH</sequence>
<reference evidence="1" key="1">
    <citation type="journal article" date="2023" name="Mol. Phylogenet. Evol.">
        <title>Genome-scale phylogeny and comparative genomics of the fungal order Sordariales.</title>
        <authorList>
            <person name="Hensen N."/>
            <person name="Bonometti L."/>
            <person name="Westerberg I."/>
            <person name="Brannstrom I.O."/>
            <person name="Guillou S."/>
            <person name="Cros-Aarteil S."/>
            <person name="Calhoun S."/>
            <person name="Haridas S."/>
            <person name="Kuo A."/>
            <person name="Mondo S."/>
            <person name="Pangilinan J."/>
            <person name="Riley R."/>
            <person name="LaButti K."/>
            <person name="Andreopoulos B."/>
            <person name="Lipzen A."/>
            <person name="Chen C."/>
            <person name="Yan M."/>
            <person name="Daum C."/>
            <person name="Ng V."/>
            <person name="Clum A."/>
            <person name="Steindorff A."/>
            <person name="Ohm R.A."/>
            <person name="Martin F."/>
            <person name="Silar P."/>
            <person name="Natvig D.O."/>
            <person name="Lalanne C."/>
            <person name="Gautier V."/>
            <person name="Ament-Velasquez S.L."/>
            <person name="Kruys A."/>
            <person name="Hutchinson M.I."/>
            <person name="Powell A.J."/>
            <person name="Barry K."/>
            <person name="Miller A.N."/>
            <person name="Grigoriev I.V."/>
            <person name="Debuchy R."/>
            <person name="Gladieux P."/>
            <person name="Hiltunen Thoren M."/>
            <person name="Johannesson H."/>
        </authorList>
    </citation>
    <scope>NUCLEOTIDE SEQUENCE</scope>
    <source>
        <strain evidence="1">CBS 892.96</strain>
    </source>
</reference>
<dbReference type="AlphaFoldDB" id="A0AAN6W2D1"/>
<protein>
    <submittedName>
        <fullName evidence="1">Uncharacterized protein</fullName>
    </submittedName>
</protein>
<evidence type="ECO:0000313" key="2">
    <source>
        <dbReference type="Proteomes" id="UP001302321"/>
    </source>
</evidence>
<organism evidence="1 2">
    <name type="scientific">Triangularia setosa</name>
    <dbReference type="NCBI Taxonomy" id="2587417"/>
    <lineage>
        <taxon>Eukaryota</taxon>
        <taxon>Fungi</taxon>
        <taxon>Dikarya</taxon>
        <taxon>Ascomycota</taxon>
        <taxon>Pezizomycotina</taxon>
        <taxon>Sordariomycetes</taxon>
        <taxon>Sordariomycetidae</taxon>
        <taxon>Sordariales</taxon>
        <taxon>Podosporaceae</taxon>
        <taxon>Triangularia</taxon>
    </lineage>
</organism>
<dbReference type="Proteomes" id="UP001302321">
    <property type="component" value="Unassembled WGS sequence"/>
</dbReference>